<protein>
    <submittedName>
        <fullName evidence="2">Uncharacterized protein</fullName>
    </submittedName>
</protein>
<dbReference type="OrthoDB" id="4235748at2"/>
<dbReference type="Proteomes" id="UP000305921">
    <property type="component" value="Unassembled WGS sequence"/>
</dbReference>
<dbReference type="RefSeq" id="WP_138057117.1">
    <property type="nucleotide sequence ID" value="NZ_VAWE01000001.1"/>
</dbReference>
<feature type="transmembrane region" description="Helical" evidence="1">
    <location>
        <begin position="24"/>
        <end position="43"/>
    </location>
</feature>
<reference evidence="2 3" key="1">
    <citation type="submission" date="2019-05" db="EMBL/GenBank/DDBJ databases">
        <title>Streptomyces marianii sp. nov., a novel marine actinomycete from southern coast of India.</title>
        <authorList>
            <person name="Iniyan A.M."/>
            <person name="Wink J."/>
            <person name="Ramprasad E."/>
            <person name="Ramana C.V."/>
            <person name="Bunk B."/>
            <person name="Sproer C."/>
            <person name="Joseph F.-J.R.S."/>
            <person name="Vincent S.G.P."/>
        </authorList>
    </citation>
    <scope>NUCLEOTIDE SEQUENCE [LARGE SCALE GENOMIC DNA]</scope>
    <source>
        <strain evidence="2 3">ICN19</strain>
    </source>
</reference>
<keyword evidence="3" id="KW-1185">Reference proteome</keyword>
<dbReference type="AlphaFoldDB" id="A0A5R9ECX8"/>
<evidence type="ECO:0000313" key="3">
    <source>
        <dbReference type="Proteomes" id="UP000305921"/>
    </source>
</evidence>
<sequence>MPKILLVVAVGAVANIFGSKNAGWAIMAAGLIGPTAALIWHMVPRERPDSFIIVPLGGPGAVHAPVRPQ</sequence>
<dbReference type="EMBL" id="VAWE01000001">
    <property type="protein sequence ID" value="TLQ47838.1"/>
    <property type="molecule type" value="Genomic_DNA"/>
</dbReference>
<gene>
    <name evidence="2" type="ORF">FEF34_37375</name>
</gene>
<organism evidence="2 3">
    <name type="scientific">Streptomyces marianii</name>
    <dbReference type="NCBI Taxonomy" id="1817406"/>
    <lineage>
        <taxon>Bacteria</taxon>
        <taxon>Bacillati</taxon>
        <taxon>Actinomycetota</taxon>
        <taxon>Actinomycetes</taxon>
        <taxon>Kitasatosporales</taxon>
        <taxon>Streptomycetaceae</taxon>
        <taxon>Streptomyces</taxon>
    </lineage>
</organism>
<proteinExistence type="predicted"/>
<evidence type="ECO:0000313" key="2">
    <source>
        <dbReference type="EMBL" id="TLQ47838.1"/>
    </source>
</evidence>
<comment type="caution">
    <text evidence="2">The sequence shown here is derived from an EMBL/GenBank/DDBJ whole genome shotgun (WGS) entry which is preliminary data.</text>
</comment>
<name>A0A5R9ECX8_9ACTN</name>
<keyword evidence="1" id="KW-0812">Transmembrane</keyword>
<keyword evidence="1" id="KW-1133">Transmembrane helix</keyword>
<accession>A0A5R9ECX8</accession>
<evidence type="ECO:0000256" key="1">
    <source>
        <dbReference type="SAM" id="Phobius"/>
    </source>
</evidence>
<keyword evidence="1" id="KW-0472">Membrane</keyword>